<dbReference type="InterPro" id="IPR029094">
    <property type="entry name" value="Draxin"/>
</dbReference>
<gene>
    <name evidence="6" type="ORF">JZ751_017442</name>
</gene>
<feature type="region of interest" description="Disordered" evidence="5">
    <location>
        <begin position="146"/>
        <end position="303"/>
    </location>
</feature>
<evidence type="ECO:0000313" key="7">
    <source>
        <dbReference type="Proteomes" id="UP000824540"/>
    </source>
</evidence>
<dbReference type="AlphaFoldDB" id="A0A8T2PLD5"/>
<feature type="compositionally biased region" description="Gly residues" evidence="5">
    <location>
        <begin position="189"/>
        <end position="209"/>
    </location>
</feature>
<comment type="caution">
    <text evidence="6">The sequence shown here is derived from an EMBL/GenBank/DDBJ whole genome shotgun (WGS) entry which is preliminary data.</text>
</comment>
<feature type="compositionally biased region" description="Polar residues" evidence="5">
    <location>
        <begin position="292"/>
        <end position="303"/>
    </location>
</feature>
<protein>
    <recommendedName>
        <fullName evidence="8">Dorsal inhibitory axon guidance protein</fullName>
    </recommendedName>
</protein>
<dbReference type="PANTHER" id="PTHR28610">
    <property type="entry name" value="DRAXIN"/>
    <property type="match status" value="1"/>
</dbReference>
<dbReference type="Pfam" id="PF15550">
    <property type="entry name" value="Draxin"/>
    <property type="match status" value="1"/>
</dbReference>
<evidence type="ECO:0000256" key="4">
    <source>
        <dbReference type="ARBA" id="ARBA00023180"/>
    </source>
</evidence>
<dbReference type="PANTHER" id="PTHR28610:SF1">
    <property type="entry name" value="DRAXIN"/>
    <property type="match status" value="1"/>
</dbReference>
<evidence type="ECO:0000256" key="5">
    <source>
        <dbReference type="SAM" id="MobiDB-lite"/>
    </source>
</evidence>
<evidence type="ECO:0000256" key="3">
    <source>
        <dbReference type="ARBA" id="ARBA00022729"/>
    </source>
</evidence>
<sequence>MICDPRRVGWARIEMGGGWHAAPSRAAAYQGRTLWDAWPVSLSAPFCISSKAHLSQARWERVCGGLGANARVTARVPISCWLLLCGRGSCESCLQSCFLVALCLEISGLLWYLCPALLLSTLAISHSAEHGSWSARRGVAQVFPGSLDTQQSSSHGGQQGGGRHRGWHGNGVSAGLLSHRPLHPVGSDDGMGLGGLSPVGPQMGPGGRGRVGRQRGETPSSFRIESHVPTHHSIRTEHARKGRRHGHHPKRRKQGGRRTKTRHSKDHFSHLELGSVQNREVFEERPSGAPPSESTALTSLNNPIISTSPSTLLVTTVMTEQWPTGHPTSTKPQRFGQRKKPGEVMPTLDMTLFDWTDYEDMRPADSWPSSKKKDKWRSNYLNNGNMTTDTDTVEPCDHHLDCLSGSCCDLRHHECRTHNRGLNNKCYDDCMCTEGLRCYAKFHRKRRVTRRRGRCVEPESANGDQGAFISV</sequence>
<dbReference type="Proteomes" id="UP000824540">
    <property type="component" value="Unassembled WGS sequence"/>
</dbReference>
<evidence type="ECO:0000256" key="2">
    <source>
        <dbReference type="ARBA" id="ARBA00022525"/>
    </source>
</evidence>
<keyword evidence="2" id="KW-0964">Secreted</keyword>
<dbReference type="EMBL" id="JAFBMS010000004">
    <property type="protein sequence ID" value="KAG9352866.1"/>
    <property type="molecule type" value="Genomic_DNA"/>
</dbReference>
<evidence type="ECO:0000313" key="6">
    <source>
        <dbReference type="EMBL" id="KAG9352866.1"/>
    </source>
</evidence>
<evidence type="ECO:0000256" key="1">
    <source>
        <dbReference type="ARBA" id="ARBA00022473"/>
    </source>
</evidence>
<dbReference type="OrthoDB" id="9931375at2759"/>
<proteinExistence type="predicted"/>
<dbReference type="GO" id="GO:0007411">
    <property type="term" value="P:axon guidance"/>
    <property type="evidence" value="ECO:0007669"/>
    <property type="project" value="InterPro"/>
</dbReference>
<dbReference type="GO" id="GO:0005576">
    <property type="term" value="C:extracellular region"/>
    <property type="evidence" value="ECO:0007669"/>
    <property type="project" value="InterPro"/>
</dbReference>
<accession>A0A8T2PLD5</accession>
<dbReference type="GO" id="GO:0016055">
    <property type="term" value="P:Wnt signaling pathway"/>
    <property type="evidence" value="ECO:0007669"/>
    <property type="project" value="InterPro"/>
</dbReference>
<organism evidence="6 7">
    <name type="scientific">Albula glossodonta</name>
    <name type="common">roundjaw bonefish</name>
    <dbReference type="NCBI Taxonomy" id="121402"/>
    <lineage>
        <taxon>Eukaryota</taxon>
        <taxon>Metazoa</taxon>
        <taxon>Chordata</taxon>
        <taxon>Craniata</taxon>
        <taxon>Vertebrata</taxon>
        <taxon>Euteleostomi</taxon>
        <taxon>Actinopterygii</taxon>
        <taxon>Neopterygii</taxon>
        <taxon>Teleostei</taxon>
        <taxon>Albuliformes</taxon>
        <taxon>Albulidae</taxon>
        <taxon>Albula</taxon>
    </lineage>
</organism>
<keyword evidence="4" id="KW-0325">Glycoprotein</keyword>
<keyword evidence="1" id="KW-0217">Developmental protein</keyword>
<feature type="region of interest" description="Disordered" evidence="5">
    <location>
        <begin position="322"/>
        <end position="342"/>
    </location>
</feature>
<reference evidence="6" key="1">
    <citation type="thesis" date="2021" institute="BYU ScholarsArchive" country="Provo, UT, USA">
        <title>Applications of and Algorithms for Genome Assembly and Genomic Analyses with an Emphasis on Marine Teleosts.</title>
        <authorList>
            <person name="Pickett B.D."/>
        </authorList>
    </citation>
    <scope>NUCLEOTIDE SEQUENCE</scope>
    <source>
        <strain evidence="6">HI-2016</strain>
    </source>
</reference>
<keyword evidence="7" id="KW-1185">Reference proteome</keyword>
<keyword evidence="3" id="KW-0732">Signal</keyword>
<evidence type="ECO:0008006" key="8">
    <source>
        <dbReference type="Google" id="ProtNLM"/>
    </source>
</evidence>
<name>A0A8T2PLD5_9TELE</name>
<feature type="compositionally biased region" description="Basic and acidic residues" evidence="5">
    <location>
        <begin position="224"/>
        <end position="239"/>
    </location>
</feature>
<feature type="compositionally biased region" description="Basic residues" evidence="5">
    <location>
        <begin position="240"/>
        <end position="265"/>
    </location>
</feature>